<proteinExistence type="predicted"/>
<name>A0A3E0HVI6_9FLAO</name>
<dbReference type="AlphaFoldDB" id="A0A3E0HVI6"/>
<feature type="chain" id="PRO_5017638441" description="Lipoprotein" evidence="1">
    <location>
        <begin position="18"/>
        <end position="195"/>
    </location>
</feature>
<gene>
    <name evidence="2" type="ORF">C7448_10476</name>
</gene>
<evidence type="ECO:0000313" key="3">
    <source>
        <dbReference type="Proteomes" id="UP000256884"/>
    </source>
</evidence>
<evidence type="ECO:0000256" key="1">
    <source>
        <dbReference type="SAM" id="SignalP"/>
    </source>
</evidence>
<feature type="signal peptide" evidence="1">
    <location>
        <begin position="1"/>
        <end position="17"/>
    </location>
</feature>
<evidence type="ECO:0000313" key="2">
    <source>
        <dbReference type="EMBL" id="REH50464.1"/>
    </source>
</evidence>
<protein>
    <recommendedName>
        <fullName evidence="4">Lipoprotein</fullName>
    </recommendedName>
</protein>
<evidence type="ECO:0008006" key="4">
    <source>
        <dbReference type="Google" id="ProtNLM"/>
    </source>
</evidence>
<dbReference type="OrthoDB" id="1187891at2"/>
<reference evidence="2 3" key="1">
    <citation type="submission" date="2018-08" db="EMBL/GenBank/DDBJ databases">
        <title>Genomic Encyclopedia of Type Strains, Phase IV (KMG-IV): sequencing the most valuable type-strain genomes for metagenomic binning, comparative biology and taxonomic classification.</title>
        <authorList>
            <person name="Goeker M."/>
        </authorList>
    </citation>
    <scope>NUCLEOTIDE SEQUENCE [LARGE SCALE GENOMIC DNA]</scope>
    <source>
        <strain evidence="2 3">DSM 18841</strain>
    </source>
</reference>
<keyword evidence="1" id="KW-0732">Signal</keyword>
<comment type="caution">
    <text evidence="2">The sequence shown here is derived from an EMBL/GenBank/DDBJ whole genome shotgun (WGS) entry which is preliminary data.</text>
</comment>
<accession>A0A3E0HVI6</accession>
<dbReference type="PROSITE" id="PS51257">
    <property type="entry name" value="PROKAR_LIPOPROTEIN"/>
    <property type="match status" value="1"/>
</dbReference>
<organism evidence="2 3">
    <name type="scientific">Tenacibaculum gallaicum</name>
    <dbReference type="NCBI Taxonomy" id="561505"/>
    <lineage>
        <taxon>Bacteria</taxon>
        <taxon>Pseudomonadati</taxon>
        <taxon>Bacteroidota</taxon>
        <taxon>Flavobacteriia</taxon>
        <taxon>Flavobacteriales</taxon>
        <taxon>Flavobacteriaceae</taxon>
        <taxon>Tenacibaculum</taxon>
    </lineage>
</organism>
<dbReference type="Proteomes" id="UP000256884">
    <property type="component" value="Unassembled WGS sequence"/>
</dbReference>
<keyword evidence="3" id="KW-1185">Reference proteome</keyword>
<dbReference type="EMBL" id="QUNS01000004">
    <property type="protein sequence ID" value="REH50464.1"/>
    <property type="molecule type" value="Genomic_DNA"/>
</dbReference>
<dbReference type="RefSeq" id="WP_115901067.1">
    <property type="nucleotide sequence ID" value="NZ_QUNS01000004.1"/>
</dbReference>
<sequence length="195" mass="22198">MKYFYVSILSFFLLSCASIPSSTVTLTKEVIKEADNMHALNVSLINRLFDERKEKINLFIENKYTPTLLKKYEGLLPDSLDYKKELPNILNSIVPVINHKKDSLQSVLDSQRQDILNQLNSNYSEYNKATTSLQNLINSVVKVKTTESEALQAIDQLTGDKIDIKKVENTINNTIEKTGNTLNKLITIEKVITEK</sequence>